<dbReference type="EC" id="3.1.26.4" evidence="11"/>
<dbReference type="GO" id="GO:0004523">
    <property type="term" value="F:RNA-DNA hybrid ribonuclease activity"/>
    <property type="evidence" value="ECO:0007669"/>
    <property type="project" value="UniProtKB-UniRule"/>
</dbReference>
<keyword evidence="9 10" id="KW-0378">Hydrolase</keyword>
<evidence type="ECO:0000256" key="8">
    <source>
        <dbReference type="ARBA" id="ARBA00022759"/>
    </source>
</evidence>
<dbReference type="KEGG" id="mco:MCJ_006710"/>
<keyword evidence="6 10" id="KW-0540">Nuclease</keyword>
<comment type="similarity">
    <text evidence="4">Belongs to the RNase HII family. RnhC subfamily.</text>
</comment>
<dbReference type="Pfam" id="PF01351">
    <property type="entry name" value="RNase_HII"/>
    <property type="match status" value="1"/>
</dbReference>
<evidence type="ECO:0000256" key="11">
    <source>
        <dbReference type="RuleBase" id="RU003515"/>
    </source>
</evidence>
<evidence type="ECO:0000256" key="4">
    <source>
        <dbReference type="ARBA" id="ARBA00008378"/>
    </source>
</evidence>
<reference evidence="14" key="1">
    <citation type="journal article" date="2009" name="BMC Bioinformatics">
        <title>The Mycoplasma conjunctivae genome sequencing, annotation and analysis.</title>
        <authorList>
            <person name="Calderon-Copete S.P."/>
            <person name="Wigger G."/>
            <person name="Wunderlin C."/>
            <person name="Schmidheini T."/>
            <person name="Frey J."/>
            <person name="Quail M.A."/>
            <person name="Falquet L."/>
        </authorList>
    </citation>
    <scope>NUCLEOTIDE SEQUENCE [LARGE SCALE GENOMIC DNA]</scope>
    <source>
        <strain evidence="14">ATCC 25834 / NCTC 10147 / HRC/581</strain>
    </source>
</reference>
<dbReference type="InterPro" id="IPR001352">
    <property type="entry name" value="RNase_HII/HIII"/>
</dbReference>
<sequence>MMLETIKISKSDYIVGCDEVGVGEYFTNLTVCCALFKQEDLDTNLLNSIVDSKLLNEKKIEEIYRQLEEKIIFEVISLDMDKYNDLINMKFNSHEIKTILYLKLLKKLKSKYFKDIDVKKIYIDGFVTSEKFFSYLEKIYQQLKVRKWDLKKFPILLEKKADEKIKQAGAASIIAKHKLSLKFHKREKKWKTKFPAGSNQLEKIINFCIEKVKIYGDDFLYQNVKQHFSITKKIQEKLK</sequence>
<feature type="binding site" evidence="10">
    <location>
        <position position="19"/>
    </location>
    <ligand>
        <name>a divalent metal cation</name>
        <dbReference type="ChEBI" id="CHEBI:60240"/>
    </ligand>
</feature>
<dbReference type="GO" id="GO:0003723">
    <property type="term" value="F:RNA binding"/>
    <property type="evidence" value="ECO:0007669"/>
    <property type="project" value="UniProtKB-UniRule"/>
</dbReference>
<dbReference type="PROSITE" id="PS51975">
    <property type="entry name" value="RNASE_H_2"/>
    <property type="match status" value="1"/>
</dbReference>
<evidence type="ECO:0000256" key="6">
    <source>
        <dbReference type="ARBA" id="ARBA00022722"/>
    </source>
</evidence>
<feature type="binding site" evidence="10">
    <location>
        <position position="18"/>
    </location>
    <ligand>
        <name>a divalent metal cation</name>
        <dbReference type="ChEBI" id="CHEBI:60240"/>
    </ligand>
</feature>
<evidence type="ECO:0000256" key="9">
    <source>
        <dbReference type="ARBA" id="ARBA00022801"/>
    </source>
</evidence>
<dbReference type="GO" id="GO:0005737">
    <property type="term" value="C:cytoplasm"/>
    <property type="evidence" value="ECO:0007669"/>
    <property type="project" value="UniProtKB-SubCell"/>
</dbReference>
<dbReference type="Gene3D" id="3.30.420.10">
    <property type="entry name" value="Ribonuclease H-like superfamily/Ribonuclease H"/>
    <property type="match status" value="1"/>
</dbReference>
<accession>C5J7A2</accession>
<dbReference type="Proteomes" id="UP000001491">
    <property type="component" value="Chromosome"/>
</dbReference>
<name>C5J7A2_MESCH</name>
<dbReference type="AlphaFoldDB" id="C5J7A2"/>
<evidence type="ECO:0000259" key="12">
    <source>
        <dbReference type="PROSITE" id="PS51975"/>
    </source>
</evidence>
<evidence type="ECO:0000256" key="10">
    <source>
        <dbReference type="PROSITE-ProRule" id="PRU01319"/>
    </source>
</evidence>
<dbReference type="GO" id="GO:0006298">
    <property type="term" value="P:mismatch repair"/>
    <property type="evidence" value="ECO:0007669"/>
    <property type="project" value="TreeGrafter"/>
</dbReference>
<proteinExistence type="inferred from homology"/>
<keyword evidence="7 10" id="KW-0479">Metal-binding</keyword>
<evidence type="ECO:0000256" key="1">
    <source>
        <dbReference type="ARBA" id="ARBA00000077"/>
    </source>
</evidence>
<comment type="subcellular location">
    <subcellularLocation>
        <location evidence="3">Cytoplasm</location>
    </subcellularLocation>
</comment>
<dbReference type="InterPro" id="IPR036397">
    <property type="entry name" value="RNaseH_sf"/>
</dbReference>
<dbReference type="CDD" id="cd06590">
    <property type="entry name" value="RNase_HII_bacteria_HIII_like"/>
    <property type="match status" value="1"/>
</dbReference>
<dbReference type="InterPro" id="IPR012337">
    <property type="entry name" value="RNaseH-like_sf"/>
</dbReference>
<dbReference type="GO" id="GO:0046872">
    <property type="term" value="F:metal ion binding"/>
    <property type="evidence" value="ECO:0007669"/>
    <property type="project" value="UniProtKB-KW"/>
</dbReference>
<comment type="catalytic activity">
    <reaction evidence="1 10 11">
        <text>Endonucleolytic cleavage to 5'-phosphomonoester.</text>
        <dbReference type="EC" id="3.1.26.4"/>
    </reaction>
</comment>
<dbReference type="PANTHER" id="PTHR10954:SF23">
    <property type="entry name" value="RIBONUCLEASE"/>
    <property type="match status" value="1"/>
</dbReference>
<evidence type="ECO:0000256" key="3">
    <source>
        <dbReference type="ARBA" id="ARBA00004496"/>
    </source>
</evidence>
<comment type="function">
    <text evidence="2 11">Endonuclease that specifically degrades the RNA of RNA-DNA hybrids.</text>
</comment>
<gene>
    <name evidence="13" type="primary">rnhB</name>
    <name evidence="13" type="ordered locus">MCJ_006710</name>
</gene>
<feature type="domain" description="RNase H type-2" evidence="12">
    <location>
        <begin position="12"/>
        <end position="239"/>
    </location>
</feature>
<dbReference type="EMBL" id="FM864216">
    <property type="protein sequence ID" value="CAT05365.1"/>
    <property type="molecule type" value="Genomic_DNA"/>
</dbReference>
<evidence type="ECO:0000256" key="5">
    <source>
        <dbReference type="ARBA" id="ARBA00022490"/>
    </source>
</evidence>
<evidence type="ECO:0000256" key="2">
    <source>
        <dbReference type="ARBA" id="ARBA00004065"/>
    </source>
</evidence>
<protein>
    <recommendedName>
        <fullName evidence="11">Ribonuclease</fullName>
        <ecNumber evidence="11">3.1.26.4</ecNumber>
    </recommendedName>
</protein>
<evidence type="ECO:0000313" key="14">
    <source>
        <dbReference type="Proteomes" id="UP000001491"/>
    </source>
</evidence>
<dbReference type="InterPro" id="IPR024567">
    <property type="entry name" value="RNase_HII/HIII_dom"/>
</dbReference>
<dbReference type="HOGENOM" id="CLU_059546_2_0_14"/>
<dbReference type="GO" id="GO:0032299">
    <property type="term" value="C:ribonuclease H2 complex"/>
    <property type="evidence" value="ECO:0007669"/>
    <property type="project" value="TreeGrafter"/>
</dbReference>
<evidence type="ECO:0000256" key="7">
    <source>
        <dbReference type="ARBA" id="ARBA00022723"/>
    </source>
</evidence>
<dbReference type="SUPFAM" id="SSF53098">
    <property type="entry name" value="Ribonuclease H-like"/>
    <property type="match status" value="1"/>
</dbReference>
<comment type="cofactor">
    <cofactor evidence="10">
        <name>Mn(2+)</name>
        <dbReference type="ChEBI" id="CHEBI:29035"/>
    </cofactor>
    <cofactor evidence="10">
        <name>Mg(2+)</name>
        <dbReference type="ChEBI" id="CHEBI:18420"/>
    </cofactor>
    <text evidence="10">Manganese or magnesium. Binds 1 divalent metal ion per monomer in the absence of substrate. May bind a second metal ion after substrate binding.</text>
</comment>
<keyword evidence="8 10" id="KW-0255">Endonuclease</keyword>
<feature type="binding site" evidence="10">
    <location>
        <position position="124"/>
    </location>
    <ligand>
        <name>a divalent metal cation</name>
        <dbReference type="ChEBI" id="CHEBI:60240"/>
    </ligand>
</feature>
<organism evidence="13 14">
    <name type="scientific">Mesomycoplasma conjunctivae (strain ATCC 25834 / NCTC 10147 / HRC/581)</name>
    <name type="common">Mycoplasma conjunctivae</name>
    <dbReference type="NCBI Taxonomy" id="572263"/>
    <lineage>
        <taxon>Bacteria</taxon>
        <taxon>Bacillati</taxon>
        <taxon>Mycoplasmatota</taxon>
        <taxon>Mycoplasmoidales</taxon>
        <taxon>Metamycoplasmataceae</taxon>
        <taxon>Mesomycoplasma</taxon>
    </lineage>
</organism>
<dbReference type="GO" id="GO:0043137">
    <property type="term" value="P:DNA replication, removal of RNA primer"/>
    <property type="evidence" value="ECO:0007669"/>
    <property type="project" value="TreeGrafter"/>
</dbReference>
<keyword evidence="14" id="KW-1185">Reference proteome</keyword>
<evidence type="ECO:0000313" key="13">
    <source>
        <dbReference type="EMBL" id="CAT05365.1"/>
    </source>
</evidence>
<dbReference type="PANTHER" id="PTHR10954">
    <property type="entry name" value="RIBONUCLEASE H2 SUBUNIT A"/>
    <property type="match status" value="1"/>
</dbReference>
<keyword evidence="5" id="KW-0963">Cytoplasm</keyword>
<dbReference type="eggNOG" id="COG1039">
    <property type="taxonomic scope" value="Bacteria"/>
</dbReference>